<feature type="compositionally biased region" description="Basic residues" evidence="4">
    <location>
        <begin position="15"/>
        <end position="31"/>
    </location>
</feature>
<evidence type="ECO:0000256" key="2">
    <source>
        <dbReference type="ARBA" id="ARBA00022980"/>
    </source>
</evidence>
<keyword evidence="3" id="KW-0687">Ribonucleoprotein</keyword>
<accession>A0A7J9GJM2</accession>
<keyword evidence="6" id="KW-1185">Reference proteome</keyword>
<dbReference type="Proteomes" id="UP000593560">
    <property type="component" value="Unassembled WGS sequence"/>
</dbReference>
<name>A0A7J9GJM2_9ROSI</name>
<evidence type="ECO:0000256" key="1">
    <source>
        <dbReference type="ARBA" id="ARBA00010247"/>
    </source>
</evidence>
<dbReference type="InterPro" id="IPR002673">
    <property type="entry name" value="Ribosomal_eL29"/>
</dbReference>
<proteinExistence type="inferred from homology"/>
<dbReference type="Pfam" id="PF01779">
    <property type="entry name" value="Ribosomal_L29e"/>
    <property type="match status" value="1"/>
</dbReference>
<evidence type="ECO:0008006" key="7">
    <source>
        <dbReference type="Google" id="ProtNLM"/>
    </source>
</evidence>
<dbReference type="GO" id="GO:0022625">
    <property type="term" value="C:cytosolic large ribosomal subunit"/>
    <property type="evidence" value="ECO:0007669"/>
    <property type="project" value="TreeGrafter"/>
</dbReference>
<dbReference type="Gene3D" id="6.10.140.1730">
    <property type="match status" value="1"/>
</dbReference>
<dbReference type="EMBL" id="JABFAD010000005">
    <property type="protein sequence ID" value="MBA0797760.1"/>
    <property type="molecule type" value="Genomic_DNA"/>
</dbReference>
<keyword evidence="2" id="KW-0689">Ribosomal protein</keyword>
<evidence type="ECO:0000256" key="3">
    <source>
        <dbReference type="ARBA" id="ARBA00023274"/>
    </source>
</evidence>
<feature type="non-terminal residue" evidence="5">
    <location>
        <position position="281"/>
    </location>
</feature>
<dbReference type="GO" id="GO:0002181">
    <property type="term" value="P:cytoplasmic translation"/>
    <property type="evidence" value="ECO:0007669"/>
    <property type="project" value="TreeGrafter"/>
</dbReference>
<sequence length="281" mass="31575">MAKSKNHTAHNQSYKAHKNGIKKPKRQRHTSTKGMDPKFLRNQRYARKHNKKNGESAAEEEDKEKSLVKTPIYYTICEEPLLLSGSKDECAFTVVLKRSHFAKVMCPSYASGGVGRELWPVYTFRLDSGCIPGALLKLVLPLTLICLKRHLRIQADVLVETPPTLPSNSGNSLLEDLGCLIDDRNRTMINPIHRYSVPVSKITLVEAPTVERIFTLKCYPSVSSRSGGFIMHPPKAKHRFRDKLGHRHLELSTKHVEGDSTLKPLLEDGVSKLALHILVLA</sequence>
<evidence type="ECO:0000256" key="4">
    <source>
        <dbReference type="SAM" id="MobiDB-lite"/>
    </source>
</evidence>
<evidence type="ECO:0000313" key="5">
    <source>
        <dbReference type="EMBL" id="MBA0797760.1"/>
    </source>
</evidence>
<reference evidence="5 6" key="1">
    <citation type="journal article" date="2019" name="Genome Biol. Evol.">
        <title>Insights into the evolution of the New World diploid cottons (Gossypium, subgenus Houzingenia) based on genome sequencing.</title>
        <authorList>
            <person name="Grover C.E."/>
            <person name="Arick M.A. 2nd"/>
            <person name="Thrash A."/>
            <person name="Conover J.L."/>
            <person name="Sanders W.S."/>
            <person name="Peterson D.G."/>
            <person name="Frelichowski J.E."/>
            <person name="Scheffler J.A."/>
            <person name="Scheffler B.E."/>
            <person name="Wendel J.F."/>
        </authorList>
    </citation>
    <scope>NUCLEOTIDE SEQUENCE [LARGE SCALE GENOMIC DNA]</scope>
    <source>
        <strain evidence="5">0</strain>
        <tissue evidence="5">Leaf</tissue>
    </source>
</reference>
<evidence type="ECO:0000313" key="6">
    <source>
        <dbReference type="Proteomes" id="UP000593560"/>
    </source>
</evidence>
<feature type="region of interest" description="Disordered" evidence="4">
    <location>
        <begin position="1"/>
        <end position="63"/>
    </location>
</feature>
<protein>
    <recommendedName>
        <fullName evidence="7">60S ribosomal protein L29</fullName>
    </recommendedName>
</protein>
<comment type="similarity">
    <text evidence="1">Belongs to the eukaryotic ribosomal protein eL29 family.</text>
</comment>
<dbReference type="PANTHER" id="PTHR12884:SF37">
    <property type="entry name" value="60S RIBOSOMAL PROTEIN L29"/>
    <property type="match status" value="1"/>
</dbReference>
<gene>
    <name evidence="5" type="ORF">Gohar_008423</name>
</gene>
<dbReference type="AlphaFoldDB" id="A0A7J9GJM2"/>
<organism evidence="5 6">
    <name type="scientific">Gossypium harknessii</name>
    <dbReference type="NCBI Taxonomy" id="34285"/>
    <lineage>
        <taxon>Eukaryota</taxon>
        <taxon>Viridiplantae</taxon>
        <taxon>Streptophyta</taxon>
        <taxon>Embryophyta</taxon>
        <taxon>Tracheophyta</taxon>
        <taxon>Spermatophyta</taxon>
        <taxon>Magnoliopsida</taxon>
        <taxon>eudicotyledons</taxon>
        <taxon>Gunneridae</taxon>
        <taxon>Pentapetalae</taxon>
        <taxon>rosids</taxon>
        <taxon>malvids</taxon>
        <taxon>Malvales</taxon>
        <taxon>Malvaceae</taxon>
        <taxon>Malvoideae</taxon>
        <taxon>Gossypium</taxon>
    </lineage>
</organism>
<dbReference type="OrthoDB" id="996720at2759"/>
<dbReference type="PANTHER" id="PTHR12884">
    <property type="entry name" value="60S RIBOSOMAL PROTEIN L29"/>
    <property type="match status" value="1"/>
</dbReference>
<dbReference type="GO" id="GO:0003735">
    <property type="term" value="F:structural constituent of ribosome"/>
    <property type="evidence" value="ECO:0007669"/>
    <property type="project" value="InterPro"/>
</dbReference>
<comment type="caution">
    <text evidence="5">The sequence shown here is derived from an EMBL/GenBank/DDBJ whole genome shotgun (WGS) entry which is preliminary data.</text>
</comment>